<evidence type="ECO:0000256" key="1">
    <source>
        <dbReference type="SAM" id="MobiDB-lite"/>
    </source>
</evidence>
<feature type="compositionally biased region" description="Polar residues" evidence="1">
    <location>
        <begin position="16"/>
        <end position="25"/>
    </location>
</feature>
<reference evidence="2 3" key="1">
    <citation type="submission" date="2024-06" db="EMBL/GenBank/DDBJ databases">
        <title>Genomic Encyclopedia of Type Strains, Phase IV (KMG-IV): sequencing the most valuable type-strain genomes for metagenomic binning, comparative biology and taxonomic classification.</title>
        <authorList>
            <person name="Goeker M."/>
        </authorList>
    </citation>
    <scope>NUCLEOTIDE SEQUENCE [LARGE SCALE GENOMIC DNA]</scope>
    <source>
        <strain evidence="2 3">DSM 26128</strain>
    </source>
</reference>
<gene>
    <name evidence="2" type="ORF">ABID49_000105</name>
</gene>
<dbReference type="EMBL" id="JBEPLW010000001">
    <property type="protein sequence ID" value="MET3574229.1"/>
    <property type="molecule type" value="Genomic_DNA"/>
</dbReference>
<evidence type="ECO:0000313" key="2">
    <source>
        <dbReference type="EMBL" id="MET3574229.1"/>
    </source>
</evidence>
<dbReference type="Proteomes" id="UP001549099">
    <property type="component" value="Unassembled WGS sequence"/>
</dbReference>
<name>A0ABV2G7G8_9BACL</name>
<keyword evidence="3" id="KW-1185">Reference proteome</keyword>
<dbReference type="RefSeq" id="WP_354194235.1">
    <property type="nucleotide sequence ID" value="NZ_JBEPLW010000001.1"/>
</dbReference>
<accession>A0ABV2G7G8</accession>
<evidence type="ECO:0000313" key="3">
    <source>
        <dbReference type="Proteomes" id="UP001549099"/>
    </source>
</evidence>
<sequence length="75" mass="8480">MSKFNDFAKAQEELSKTNATSTSAGNVGLPDKKKKETKEQMSIMLTPTQKKKLRRMADDLDMSASELIGYWIDHN</sequence>
<feature type="region of interest" description="Disordered" evidence="1">
    <location>
        <begin position="1"/>
        <end position="42"/>
    </location>
</feature>
<comment type="caution">
    <text evidence="2">The sequence shown here is derived from an EMBL/GenBank/DDBJ whole genome shotgun (WGS) entry which is preliminary data.</text>
</comment>
<feature type="compositionally biased region" description="Basic and acidic residues" evidence="1">
    <location>
        <begin position="30"/>
        <end position="39"/>
    </location>
</feature>
<proteinExistence type="predicted"/>
<protein>
    <submittedName>
        <fullName evidence="2">Uncharacterized protein</fullName>
    </submittedName>
</protein>
<organism evidence="2 3">
    <name type="scientific">Bhargavaea ullalensis</name>
    <dbReference type="NCBI Taxonomy" id="1265685"/>
    <lineage>
        <taxon>Bacteria</taxon>
        <taxon>Bacillati</taxon>
        <taxon>Bacillota</taxon>
        <taxon>Bacilli</taxon>
        <taxon>Bacillales</taxon>
        <taxon>Caryophanaceae</taxon>
        <taxon>Bhargavaea</taxon>
    </lineage>
</organism>